<proteinExistence type="predicted"/>
<protein>
    <submittedName>
        <fullName evidence="2">Uncharacterized protein</fullName>
    </submittedName>
</protein>
<dbReference type="AlphaFoldDB" id="Q9RWY2"/>
<dbReference type="EnsemblBacteria" id="AAF10115">
    <property type="protein sequence ID" value="AAF10115"/>
    <property type="gene ID" value="DR_0533"/>
</dbReference>
<feature type="region of interest" description="Disordered" evidence="1">
    <location>
        <begin position="244"/>
        <end position="276"/>
    </location>
</feature>
<accession>Q9RWY2</accession>
<sequence length="276" mass="30266">MSAPVTLPTPKRVNVWGAYVIRVNGGCVYLPVQIVTGGWLGEPRRVEVELMAHDVPTLGNVTPDGSLSVHPDPWTARHYRRAVMRGAGVYRWGLWAMLAPGRPAAKPDAQAGAALGGEPVNGAEQLAGFAAWAAPVEKMSLGLPRTYIAAPQPAYLTEKLTTAAQYGYHWGNILLSLAKHLPGGPQAVVKQLMHGFEPLGAQLRASLYSFVLQLPKGREHRNERRQFWRTVRVLLRVLRRMAPRKPKRRPPVRRAPRPLYSRAIPPAAPLAPPALA</sequence>
<keyword evidence="3" id="KW-1185">Reference proteome</keyword>
<dbReference type="EMBL" id="AE000513">
    <property type="protein sequence ID" value="AAF10115.1"/>
    <property type="molecule type" value="Genomic_DNA"/>
</dbReference>
<dbReference type="STRING" id="243230.DR_0533"/>
<feature type="compositionally biased region" description="Basic residues" evidence="1">
    <location>
        <begin position="244"/>
        <end position="256"/>
    </location>
</feature>
<dbReference type="InParanoid" id="Q9RWY2"/>
<reference evidence="2 3" key="1">
    <citation type="journal article" date="1999" name="Science">
        <title>Genome sequence of the radioresistant bacterium Deinococcus radiodurans R1.</title>
        <authorList>
            <person name="White O."/>
            <person name="Eisen J.A."/>
            <person name="Heidelberg J.F."/>
            <person name="Hickey E.K."/>
            <person name="Peterson J.D."/>
            <person name="Dodson R.J."/>
            <person name="Haft D.H."/>
            <person name="Gwinn M.L."/>
            <person name="Nelson W.C."/>
            <person name="Richardson D.L."/>
            <person name="Moffat K.S."/>
            <person name="Qin H."/>
            <person name="Jiang L."/>
            <person name="Pamphile W."/>
            <person name="Crosby M."/>
            <person name="Shen M."/>
            <person name="Vamathevan J.J."/>
            <person name="Lam P."/>
            <person name="McDonald L."/>
            <person name="Utterback T."/>
            <person name="Zalewski C."/>
            <person name="Makarova K.S."/>
            <person name="Aravind L."/>
            <person name="Daly M.J."/>
            <person name="Minton K.W."/>
            <person name="Fleischmann R.D."/>
            <person name="Ketchum K.A."/>
            <person name="Nelson K.E."/>
            <person name="Salzberg S."/>
            <person name="Smith H.O."/>
            <person name="Venter J.C."/>
            <person name="Fraser C.M."/>
        </authorList>
    </citation>
    <scope>NUCLEOTIDE SEQUENCE [LARGE SCALE GENOMIC DNA]</scope>
    <source>
        <strain evidence="3">ATCC 13939 / DSM 20539 / JCM 16871 / LMG 4051 / NBRC 15346 / NCIMB 9279 / R1 / VKM B-1422</strain>
    </source>
</reference>
<evidence type="ECO:0000313" key="3">
    <source>
        <dbReference type="Proteomes" id="UP000002524"/>
    </source>
</evidence>
<dbReference type="KEGG" id="dra:DR_0533"/>
<organism evidence="2 3">
    <name type="scientific">Deinococcus radiodurans (strain ATCC 13939 / DSM 20539 / JCM 16871 / CCUG 27074 / LMG 4051 / NBRC 15346 / NCIMB 9279 / VKM B-1422 / R1)</name>
    <dbReference type="NCBI Taxonomy" id="243230"/>
    <lineage>
        <taxon>Bacteria</taxon>
        <taxon>Thermotogati</taxon>
        <taxon>Deinococcota</taxon>
        <taxon>Deinococci</taxon>
        <taxon>Deinococcales</taxon>
        <taxon>Deinococcaceae</taxon>
        <taxon>Deinococcus</taxon>
    </lineage>
</organism>
<gene>
    <name evidence="2" type="ordered locus">DR_0533</name>
</gene>
<evidence type="ECO:0000313" key="2">
    <source>
        <dbReference type="EMBL" id="AAF10115.1"/>
    </source>
</evidence>
<dbReference type="PaxDb" id="243230-DR_0533"/>
<name>Q9RWY2_DEIRA</name>
<dbReference type="HOGENOM" id="CLU_1007310_0_0_0"/>
<dbReference type="PIR" id="C75508">
    <property type="entry name" value="C75508"/>
</dbReference>
<feature type="compositionally biased region" description="Pro residues" evidence="1">
    <location>
        <begin position="266"/>
        <end position="276"/>
    </location>
</feature>
<dbReference type="Proteomes" id="UP000002524">
    <property type="component" value="Chromosome 1"/>
</dbReference>
<evidence type="ECO:0000256" key="1">
    <source>
        <dbReference type="SAM" id="MobiDB-lite"/>
    </source>
</evidence>